<comment type="caution">
    <text evidence="2">The sequence shown here is derived from an EMBL/GenBank/DDBJ whole genome shotgun (WGS) entry which is preliminary data.</text>
</comment>
<dbReference type="Proteomes" id="UP000320693">
    <property type="component" value="Unassembled WGS sequence"/>
</dbReference>
<accession>A0ABQ0S9M0</accession>
<dbReference type="InterPro" id="IPR036263">
    <property type="entry name" value="Chorismate_II_sf"/>
</dbReference>
<feature type="compositionally biased region" description="Low complexity" evidence="1">
    <location>
        <begin position="69"/>
        <end position="92"/>
    </location>
</feature>
<dbReference type="EMBL" id="BJNH01000143">
    <property type="protein sequence ID" value="GEC29622.1"/>
    <property type="molecule type" value="Genomic_DNA"/>
</dbReference>
<evidence type="ECO:0008006" key="4">
    <source>
        <dbReference type="Google" id="ProtNLM"/>
    </source>
</evidence>
<dbReference type="Gene3D" id="1.20.59.10">
    <property type="entry name" value="Chorismate mutase"/>
    <property type="match status" value="1"/>
</dbReference>
<dbReference type="SUPFAM" id="SSF48600">
    <property type="entry name" value="Chorismate mutase II"/>
    <property type="match status" value="1"/>
</dbReference>
<proteinExistence type="predicted"/>
<reference evidence="2 3" key="1">
    <citation type="submission" date="2019-06" db="EMBL/GenBank/DDBJ databases">
        <title>Whole genome shotgun sequence of Pseudonocardia saturnea NBRC 14499.</title>
        <authorList>
            <person name="Hosoyama A."/>
            <person name="Uohara A."/>
            <person name="Ohji S."/>
            <person name="Ichikawa N."/>
        </authorList>
    </citation>
    <scope>NUCLEOTIDE SEQUENCE [LARGE SCALE GENOMIC DNA]</scope>
    <source>
        <strain evidence="2 3">NBRC 14499</strain>
    </source>
</reference>
<name>A0ABQ0S9M0_9PSEU</name>
<feature type="region of interest" description="Disordered" evidence="1">
    <location>
        <begin position="128"/>
        <end position="149"/>
    </location>
</feature>
<gene>
    <name evidence="2" type="ORF">PSA01_66510</name>
</gene>
<feature type="compositionally biased region" description="Basic and acidic residues" evidence="1">
    <location>
        <begin position="128"/>
        <end position="141"/>
    </location>
</feature>
<evidence type="ECO:0000313" key="2">
    <source>
        <dbReference type="EMBL" id="GEC29622.1"/>
    </source>
</evidence>
<feature type="region of interest" description="Disordered" evidence="1">
    <location>
        <begin position="67"/>
        <end position="92"/>
    </location>
</feature>
<keyword evidence="3" id="KW-1185">Reference proteome</keyword>
<sequence length="211" mass="21186">MIVSSAPRSSRARRSAAAVAVVAAIALSAGCGGDQPDPLSTGAPGAAPADGLARIVELTGERIGISERAAAAAADTGEPAPGPDSDSGSGDVAVAAAAAERAGVDVEWAARVLADQRAAADQLRDGLTRQWAERPDTRPAEQADPAQLRSELDRIDEELLAALRIAAPARAHEDCPSSLAQAAVARAEGLGDLARGALGRSLMSVCDGTPD</sequence>
<evidence type="ECO:0000256" key="1">
    <source>
        <dbReference type="SAM" id="MobiDB-lite"/>
    </source>
</evidence>
<dbReference type="InterPro" id="IPR036979">
    <property type="entry name" value="CM_dom_sf"/>
</dbReference>
<organism evidence="2 3">
    <name type="scientific">Pseudonocardia saturnea</name>
    <dbReference type="NCBI Taxonomy" id="33909"/>
    <lineage>
        <taxon>Bacteria</taxon>
        <taxon>Bacillati</taxon>
        <taxon>Actinomycetota</taxon>
        <taxon>Actinomycetes</taxon>
        <taxon>Pseudonocardiales</taxon>
        <taxon>Pseudonocardiaceae</taxon>
        <taxon>Pseudonocardia</taxon>
    </lineage>
</organism>
<evidence type="ECO:0000313" key="3">
    <source>
        <dbReference type="Proteomes" id="UP000320693"/>
    </source>
</evidence>
<protein>
    <recommendedName>
        <fullName evidence="4">Chorismate mutase</fullName>
    </recommendedName>
</protein>